<accession>A0ABY8WAX1</accession>
<dbReference type="EMBL" id="CP126980">
    <property type="protein sequence ID" value="WIM94517.1"/>
    <property type="molecule type" value="Genomic_DNA"/>
</dbReference>
<dbReference type="Pfam" id="PF04738">
    <property type="entry name" value="Lant_dehydr_N"/>
    <property type="match status" value="1"/>
</dbReference>
<evidence type="ECO:0000256" key="1">
    <source>
        <dbReference type="SAM" id="Coils"/>
    </source>
</evidence>
<evidence type="ECO:0000259" key="2">
    <source>
        <dbReference type="Pfam" id="PF04738"/>
    </source>
</evidence>
<evidence type="ECO:0000313" key="3">
    <source>
        <dbReference type="EMBL" id="WIM94517.1"/>
    </source>
</evidence>
<feature type="domain" description="Lantibiotic dehydratase N-terminal" evidence="2">
    <location>
        <begin position="145"/>
        <end position="791"/>
    </location>
</feature>
<dbReference type="InterPro" id="IPR006827">
    <property type="entry name" value="Lant_deHydtase_N"/>
</dbReference>
<reference evidence="3 4" key="1">
    <citation type="submission" date="2023-06" db="EMBL/GenBank/DDBJ databases">
        <authorList>
            <person name="Yushchuk O."/>
            <person name="Binda E."/>
            <person name="Ruckert-Reed C."/>
            <person name="Fedorenko V."/>
            <person name="Kalinowski J."/>
            <person name="Marinelli F."/>
        </authorList>
    </citation>
    <scope>NUCLEOTIDE SEQUENCE [LARGE SCALE GENOMIC DNA]</scope>
    <source>
        <strain evidence="3 4">NRRL 3884</strain>
    </source>
</reference>
<name>A0ABY8WAX1_9ACTN</name>
<dbReference type="RefSeq" id="WP_284915733.1">
    <property type="nucleotide sequence ID" value="NZ_CP126980.1"/>
</dbReference>
<organism evidence="3 4">
    <name type="scientific">Actinoplanes oblitus</name>
    <dbReference type="NCBI Taxonomy" id="3040509"/>
    <lineage>
        <taxon>Bacteria</taxon>
        <taxon>Bacillati</taxon>
        <taxon>Actinomycetota</taxon>
        <taxon>Actinomycetes</taxon>
        <taxon>Micromonosporales</taxon>
        <taxon>Micromonosporaceae</taxon>
        <taxon>Actinoplanes</taxon>
    </lineage>
</organism>
<protein>
    <submittedName>
        <fullName evidence="3">Lantibiotic dehydratase</fullName>
    </submittedName>
</protein>
<keyword evidence="4" id="KW-1185">Reference proteome</keyword>
<dbReference type="Proteomes" id="UP001240150">
    <property type="component" value="Chromosome"/>
</dbReference>
<sequence length="846" mass="93105">MTTTMTMTSAPAGSLSWRPASVAVMRLAGFPFHWLTRLRDEAVTDAAAERLAADAALDELAGRAGDPLLRQSAGNTADRHILRAMHRRRAYTPRPEAPTPRFQTLLEQFETALRRRADAEQELERVYAESCDRTGQKVIDRFRNTPELRDMLLVSNDQAYPRLIGWLDDPELGRRPARKNDRNNIATLVRYLQRVCAKNDTTSHFGPLATARVTTGDTGVSWVPAGLERHTRLARWAAEAVARTIFGDPLLREHLCPRPVPGARVNEGRLRVLSIDQGRRSTDARTALRVDPPIDLTPHQAAVFELCDGATSVRRMSDLLTGDPWPALRHLADAGAVHLEAELPYGADDSLAGVREMLAGVDPGHPAHAICAGLVAAVHNLQEAPPPGRPEALARLKAEFTRATGLPAAHGGSGFYSDRSVFHEHCVCTPRELTIGRPLSDRMSGDLALLYDMFLLRPRWRLKLERDLLAGWFTRRFGAGRAVPVPDYVAAYLDDLGELAEGYQRIDDTVAEMGDALEAALLPAATDDRRVHVVQRATVRRLVERYGLNEPAVCNPDLMIAARSAQDLAGGRFRLVVGDLHAMEDHLSHGSVAPFVGSAFPEYRAEALRHYAGLLAPGEQLADVTQHHRNKTYPRLDLECRDVEAFDRSGRPPAERLRLADLDVCHDGERLRLRPPTGPALRLIAPPHAWPMLGRNPFSVFGFPTDTAGAAVHGTGRRHIPRIQVGDVVLRRESWRIDAGAVAAASVAEEPEAFARVQGLRARLGLPRHLYLRCSGEPKPVYCDLDSPLLVRQVTRTAAGLPPEEPLTFGEMLPGPDELWLDDGAGGRTAEIRYAVFTTPDSGQRG</sequence>
<feature type="coiled-coil region" evidence="1">
    <location>
        <begin position="102"/>
        <end position="129"/>
    </location>
</feature>
<gene>
    <name evidence="3" type="ORF">ACTOB_006543</name>
</gene>
<keyword evidence="1" id="KW-0175">Coiled coil</keyword>
<proteinExistence type="predicted"/>
<evidence type="ECO:0000313" key="4">
    <source>
        <dbReference type="Proteomes" id="UP001240150"/>
    </source>
</evidence>